<evidence type="ECO:0000259" key="1">
    <source>
        <dbReference type="Pfam" id="PF18765"/>
    </source>
</evidence>
<dbReference type="Pfam" id="PF18765">
    <property type="entry name" value="Polbeta"/>
    <property type="match status" value="1"/>
</dbReference>
<evidence type="ECO:0000313" key="2">
    <source>
        <dbReference type="EMBL" id="GGF39592.1"/>
    </source>
</evidence>
<dbReference type="EMBL" id="BMIU01000016">
    <property type="protein sequence ID" value="GGF39592.1"/>
    <property type="molecule type" value="Genomic_DNA"/>
</dbReference>
<dbReference type="PANTHER" id="PTHR33933:SF1">
    <property type="entry name" value="PROTEIN ADENYLYLTRANSFERASE MNTA-RELATED"/>
    <property type="match status" value="1"/>
</dbReference>
<dbReference type="PANTHER" id="PTHR33933">
    <property type="entry name" value="NUCLEOTIDYLTRANSFERASE"/>
    <property type="match status" value="1"/>
</dbReference>
<reference evidence="3" key="1">
    <citation type="journal article" date="2019" name="Int. J. Syst. Evol. Microbiol.">
        <title>The Global Catalogue of Microorganisms (GCM) 10K type strain sequencing project: providing services to taxonomists for standard genome sequencing and annotation.</title>
        <authorList>
            <consortium name="The Broad Institute Genomics Platform"/>
            <consortium name="The Broad Institute Genome Sequencing Center for Infectious Disease"/>
            <person name="Wu L."/>
            <person name="Ma J."/>
        </authorList>
    </citation>
    <scope>NUCLEOTIDE SEQUENCE [LARGE SCALE GENOMIC DNA]</scope>
    <source>
        <strain evidence="3">CGMCC 1.15407</strain>
    </source>
</reference>
<dbReference type="CDD" id="cd05403">
    <property type="entry name" value="NT_KNTase_like"/>
    <property type="match status" value="1"/>
</dbReference>
<evidence type="ECO:0000313" key="3">
    <source>
        <dbReference type="Proteomes" id="UP000647339"/>
    </source>
</evidence>
<dbReference type="InterPro" id="IPR052548">
    <property type="entry name" value="Type_VII_TA_antitoxin"/>
</dbReference>
<gene>
    <name evidence="2" type="ORF">GCM10011339_30180</name>
</gene>
<dbReference type="RefSeq" id="WP_137404744.1">
    <property type="nucleotide sequence ID" value="NZ_BMIU01000016.1"/>
</dbReference>
<dbReference type="SUPFAM" id="SSF81301">
    <property type="entry name" value="Nucleotidyltransferase"/>
    <property type="match status" value="1"/>
</dbReference>
<keyword evidence="3" id="KW-1185">Reference proteome</keyword>
<dbReference type="InterPro" id="IPR041633">
    <property type="entry name" value="Polbeta"/>
</dbReference>
<name>A0ABQ1V599_9BACT</name>
<dbReference type="InterPro" id="IPR043519">
    <property type="entry name" value="NT_sf"/>
</dbReference>
<dbReference type="Gene3D" id="3.30.460.10">
    <property type="entry name" value="Beta Polymerase, domain 2"/>
    <property type="match status" value="1"/>
</dbReference>
<dbReference type="Proteomes" id="UP000647339">
    <property type="component" value="Unassembled WGS sequence"/>
</dbReference>
<organism evidence="2 3">
    <name type="scientific">Echinicola rosea</name>
    <dbReference type="NCBI Taxonomy" id="1807691"/>
    <lineage>
        <taxon>Bacteria</taxon>
        <taxon>Pseudomonadati</taxon>
        <taxon>Bacteroidota</taxon>
        <taxon>Cytophagia</taxon>
        <taxon>Cytophagales</taxon>
        <taxon>Cyclobacteriaceae</taxon>
        <taxon>Echinicola</taxon>
    </lineage>
</organism>
<accession>A0ABQ1V599</accession>
<protein>
    <recommendedName>
        <fullName evidence="1">Polymerase beta nucleotidyltransferase domain-containing protein</fullName>
    </recommendedName>
</protein>
<feature type="domain" description="Polymerase beta nucleotidyltransferase" evidence="1">
    <location>
        <begin position="13"/>
        <end position="101"/>
    </location>
</feature>
<comment type="caution">
    <text evidence="2">The sequence shown here is derived from an EMBL/GenBank/DDBJ whole genome shotgun (WGS) entry which is preliminary data.</text>
</comment>
<sequence length="103" mass="11850">MKFGLLKEEIASINKIFSEYPAISKVILYGSRAKGNYRPASDIDLTIEAEGFDLSDLFDLENRLDDMLLPYKIDLSIKKHINNQELLDHINRVGKSFYIRNNA</sequence>
<proteinExistence type="predicted"/>